<dbReference type="SUPFAM" id="SSF52540">
    <property type="entry name" value="P-loop containing nucleoside triphosphate hydrolases"/>
    <property type="match status" value="1"/>
</dbReference>
<evidence type="ECO:0000256" key="6">
    <source>
        <dbReference type="ARBA" id="ARBA00022741"/>
    </source>
</evidence>
<reference evidence="14 15" key="2">
    <citation type="submission" date="2020-03" db="EMBL/GenBank/DDBJ databases">
        <authorList>
            <person name="Ichikawa N."/>
            <person name="Kimura A."/>
            <person name="Kitahashi Y."/>
            <person name="Uohara A."/>
        </authorList>
    </citation>
    <scope>NUCLEOTIDE SEQUENCE [LARGE SCALE GENOMIC DNA]</scope>
    <source>
        <strain evidence="14 15">NBRC 108638</strain>
    </source>
</reference>
<name>A0A6V8LDD5_9ACTN</name>
<evidence type="ECO:0000313" key="15">
    <source>
        <dbReference type="Proteomes" id="UP000482960"/>
    </source>
</evidence>
<dbReference type="Gene3D" id="1.20.1560.10">
    <property type="entry name" value="ABC transporter type 1, transmembrane domain"/>
    <property type="match status" value="1"/>
</dbReference>
<keyword evidence="15" id="KW-1185">Reference proteome</keyword>
<dbReference type="GO" id="GO:0140359">
    <property type="term" value="F:ABC-type transporter activity"/>
    <property type="evidence" value="ECO:0007669"/>
    <property type="project" value="InterPro"/>
</dbReference>
<dbReference type="Pfam" id="PF00664">
    <property type="entry name" value="ABC_membrane"/>
    <property type="match status" value="1"/>
</dbReference>
<dbReference type="InterPro" id="IPR017871">
    <property type="entry name" value="ABC_transporter-like_CS"/>
</dbReference>
<keyword evidence="3" id="KW-1003">Cell membrane</keyword>
<sequence length="608" mass="64881">MVVMIGPVDEPPPVGLRHLPRLCRHALSIAWTAGRGDLILSTGLQVVAGFGLAGLLLIGQSALQSVLDAISGSGSLSDVLPWVLAMSAVAALQSLAGSLQRERQQILGELVSRYIEGRVLDVTVAADLAMFDEPEFHNRVQRMQMSGNQALNMVFGLSGLVRAVVGVTAALVAIVAIAPILLPLLALVVLPAWFAASRRGEAFHKFFWKMTPRDRERHYLGGLLQSRGSAKEVRAFGLAGHLRRRHDQLYDERITELKKVARKQLVVTFGANVMIGAVLAATLLVVAWLSLRGTVPLAAAGIAVAGVALVGGRLAEAGWSAGALTEAGRYLDDYLAFTELLPRVRTARPTGTAPPGFARLTAEDVTFTYPTAPEPALRGVTLEVAAGEVVALVGENGSGKTTLAKLLAGLYRPDAGTIRWDGTDMSTVDPDGWHDHVAVIFQDFERFHLTAADNIGLGRVSAADDLDAIKAAARQAGADGFIEELPKGYATQLGPEFVGGTDLSVGQWQRIALARAFFRGAPFIILDEPTASLDARAEQELFERIRSLLAARTVLLISHRFSSVRSADRIYVLDAGKVVESGDHDALMALGGLYAELFTLQAAAYVEG</sequence>
<dbReference type="GO" id="GO:0034040">
    <property type="term" value="F:ATPase-coupled lipid transmembrane transporter activity"/>
    <property type="evidence" value="ECO:0007669"/>
    <property type="project" value="TreeGrafter"/>
</dbReference>
<feature type="transmembrane region" description="Helical" evidence="11">
    <location>
        <begin position="150"/>
        <end position="174"/>
    </location>
</feature>
<dbReference type="InterPro" id="IPR036640">
    <property type="entry name" value="ABC1_TM_sf"/>
</dbReference>
<dbReference type="InterPro" id="IPR003439">
    <property type="entry name" value="ABC_transporter-like_ATP-bd"/>
</dbReference>
<dbReference type="SMART" id="SM00382">
    <property type="entry name" value="AAA"/>
    <property type="match status" value="1"/>
</dbReference>
<evidence type="ECO:0000313" key="14">
    <source>
        <dbReference type="EMBL" id="GFJ92791.1"/>
    </source>
</evidence>
<dbReference type="PANTHER" id="PTHR24221">
    <property type="entry name" value="ATP-BINDING CASSETTE SUB-FAMILY B"/>
    <property type="match status" value="1"/>
</dbReference>
<keyword evidence="4" id="KW-0997">Cell inner membrane</keyword>
<dbReference type="RefSeq" id="WP_173079584.1">
    <property type="nucleotide sequence ID" value="NZ_BAABJB010000005.1"/>
</dbReference>
<feature type="transmembrane region" description="Helical" evidence="11">
    <location>
        <begin position="38"/>
        <end position="59"/>
    </location>
</feature>
<keyword evidence="7 14" id="KW-0067">ATP-binding</keyword>
<accession>A0A6V8LDD5</accession>
<dbReference type="InterPro" id="IPR003593">
    <property type="entry name" value="AAA+_ATPase"/>
</dbReference>
<evidence type="ECO:0000256" key="2">
    <source>
        <dbReference type="ARBA" id="ARBA00022448"/>
    </source>
</evidence>
<evidence type="ECO:0000256" key="11">
    <source>
        <dbReference type="SAM" id="Phobius"/>
    </source>
</evidence>
<dbReference type="Proteomes" id="UP000482960">
    <property type="component" value="Unassembled WGS sequence"/>
</dbReference>
<dbReference type="GO" id="GO:0005524">
    <property type="term" value="F:ATP binding"/>
    <property type="evidence" value="ECO:0007669"/>
    <property type="project" value="UniProtKB-KW"/>
</dbReference>
<evidence type="ECO:0000256" key="8">
    <source>
        <dbReference type="ARBA" id="ARBA00022989"/>
    </source>
</evidence>
<dbReference type="InterPro" id="IPR011527">
    <property type="entry name" value="ABC1_TM_dom"/>
</dbReference>
<evidence type="ECO:0000256" key="1">
    <source>
        <dbReference type="ARBA" id="ARBA00004429"/>
    </source>
</evidence>
<evidence type="ECO:0000256" key="4">
    <source>
        <dbReference type="ARBA" id="ARBA00022519"/>
    </source>
</evidence>
<evidence type="ECO:0000259" key="12">
    <source>
        <dbReference type="PROSITE" id="PS50893"/>
    </source>
</evidence>
<keyword evidence="9 11" id="KW-0472">Membrane</keyword>
<comment type="caution">
    <text evidence="14">The sequence shown here is derived from an EMBL/GenBank/DDBJ whole genome shotgun (WGS) entry which is preliminary data.</text>
</comment>
<keyword evidence="8 11" id="KW-1133">Transmembrane helix</keyword>
<feature type="domain" description="ABC transmembrane type-1" evidence="13">
    <location>
        <begin position="46"/>
        <end position="326"/>
    </location>
</feature>
<dbReference type="EMBL" id="BLPG01000001">
    <property type="protein sequence ID" value="GFJ92791.1"/>
    <property type="molecule type" value="Genomic_DNA"/>
</dbReference>
<dbReference type="PROSITE" id="PS50929">
    <property type="entry name" value="ABC_TM1F"/>
    <property type="match status" value="1"/>
</dbReference>
<comment type="subcellular location">
    <subcellularLocation>
        <location evidence="1">Cell inner membrane</location>
        <topology evidence="1">Multi-pass membrane protein</topology>
    </subcellularLocation>
</comment>
<dbReference type="PROSITE" id="PS00211">
    <property type="entry name" value="ABC_TRANSPORTER_1"/>
    <property type="match status" value="1"/>
</dbReference>
<dbReference type="PANTHER" id="PTHR24221:SF646">
    <property type="entry name" value="HAEMOLYSIN SECRETION ATP-BINDING PROTEIN"/>
    <property type="match status" value="1"/>
</dbReference>
<proteinExistence type="inferred from homology"/>
<dbReference type="Gene3D" id="3.40.50.300">
    <property type="entry name" value="P-loop containing nucleotide triphosphate hydrolases"/>
    <property type="match status" value="1"/>
</dbReference>
<dbReference type="GO" id="GO:0016887">
    <property type="term" value="F:ATP hydrolysis activity"/>
    <property type="evidence" value="ECO:0007669"/>
    <property type="project" value="InterPro"/>
</dbReference>
<evidence type="ECO:0000256" key="5">
    <source>
        <dbReference type="ARBA" id="ARBA00022692"/>
    </source>
</evidence>
<dbReference type="InterPro" id="IPR039421">
    <property type="entry name" value="Type_1_exporter"/>
</dbReference>
<dbReference type="Pfam" id="PF00005">
    <property type="entry name" value="ABC_tran"/>
    <property type="match status" value="1"/>
</dbReference>
<dbReference type="PROSITE" id="PS50893">
    <property type="entry name" value="ABC_TRANSPORTER_2"/>
    <property type="match status" value="1"/>
</dbReference>
<protein>
    <submittedName>
        <fullName evidence="14">ABC transporter ATP-binding protein</fullName>
    </submittedName>
</protein>
<dbReference type="SUPFAM" id="SSF90123">
    <property type="entry name" value="ABC transporter transmembrane region"/>
    <property type="match status" value="1"/>
</dbReference>
<keyword evidence="6" id="KW-0547">Nucleotide-binding</keyword>
<keyword evidence="5 11" id="KW-0812">Transmembrane</keyword>
<dbReference type="InterPro" id="IPR027417">
    <property type="entry name" value="P-loop_NTPase"/>
</dbReference>
<feature type="transmembrane region" description="Helical" evidence="11">
    <location>
        <begin position="79"/>
        <end position="99"/>
    </location>
</feature>
<feature type="transmembrane region" description="Helical" evidence="11">
    <location>
        <begin position="180"/>
        <end position="196"/>
    </location>
</feature>
<dbReference type="AlphaFoldDB" id="A0A6V8LDD5"/>
<keyword evidence="2" id="KW-0813">Transport</keyword>
<feature type="transmembrane region" description="Helical" evidence="11">
    <location>
        <begin position="265"/>
        <end position="289"/>
    </location>
</feature>
<evidence type="ECO:0000256" key="3">
    <source>
        <dbReference type="ARBA" id="ARBA00022475"/>
    </source>
</evidence>
<evidence type="ECO:0000256" key="10">
    <source>
        <dbReference type="ARBA" id="ARBA00023455"/>
    </source>
</evidence>
<organism evidence="14 15">
    <name type="scientific">Phytohabitans rumicis</name>
    <dbReference type="NCBI Taxonomy" id="1076125"/>
    <lineage>
        <taxon>Bacteria</taxon>
        <taxon>Bacillati</taxon>
        <taxon>Actinomycetota</taxon>
        <taxon>Actinomycetes</taxon>
        <taxon>Micromonosporales</taxon>
        <taxon>Micromonosporaceae</taxon>
    </lineage>
</organism>
<reference evidence="14 15" key="1">
    <citation type="submission" date="2020-03" db="EMBL/GenBank/DDBJ databases">
        <title>Whole genome shotgun sequence of Phytohabitans rumicis NBRC 108638.</title>
        <authorList>
            <person name="Komaki H."/>
            <person name="Tamura T."/>
        </authorList>
    </citation>
    <scope>NUCLEOTIDE SEQUENCE [LARGE SCALE GENOMIC DNA]</scope>
    <source>
        <strain evidence="14 15">NBRC 108638</strain>
    </source>
</reference>
<evidence type="ECO:0000256" key="9">
    <source>
        <dbReference type="ARBA" id="ARBA00023136"/>
    </source>
</evidence>
<evidence type="ECO:0000256" key="7">
    <source>
        <dbReference type="ARBA" id="ARBA00022840"/>
    </source>
</evidence>
<dbReference type="FunFam" id="3.40.50.300:FF:000221">
    <property type="entry name" value="Multidrug ABC transporter ATP-binding protein"/>
    <property type="match status" value="1"/>
</dbReference>
<gene>
    <name evidence="14" type="primary">msbA</name>
    <name evidence="14" type="ORF">Prum_064330</name>
</gene>
<dbReference type="GO" id="GO:0005886">
    <property type="term" value="C:plasma membrane"/>
    <property type="evidence" value="ECO:0007669"/>
    <property type="project" value="UniProtKB-SubCell"/>
</dbReference>
<comment type="similarity">
    <text evidence="10">Belongs to the ABC transporter superfamily. Siderophore-Fe(3+) uptake transporter (SIUT) (TC 3.A.1.21) family.</text>
</comment>
<evidence type="ECO:0000259" key="13">
    <source>
        <dbReference type="PROSITE" id="PS50929"/>
    </source>
</evidence>
<feature type="domain" description="ABC transporter" evidence="12">
    <location>
        <begin position="360"/>
        <end position="600"/>
    </location>
</feature>